<proteinExistence type="predicted"/>
<dbReference type="Pfam" id="PF13649">
    <property type="entry name" value="Methyltransf_25"/>
    <property type="match status" value="1"/>
</dbReference>
<dbReference type="Proteomes" id="UP001207742">
    <property type="component" value="Unassembled WGS sequence"/>
</dbReference>
<dbReference type="InterPro" id="IPR041698">
    <property type="entry name" value="Methyltransf_25"/>
</dbReference>
<evidence type="ECO:0000313" key="4">
    <source>
        <dbReference type="Proteomes" id="UP001207742"/>
    </source>
</evidence>
<protein>
    <submittedName>
        <fullName evidence="3">Class I SAM-dependent methyltransferase</fullName>
    </submittedName>
</protein>
<organism evidence="3 4">
    <name type="scientific">Chitinophaga nivalis</name>
    <dbReference type="NCBI Taxonomy" id="2991709"/>
    <lineage>
        <taxon>Bacteria</taxon>
        <taxon>Pseudomonadati</taxon>
        <taxon>Bacteroidota</taxon>
        <taxon>Chitinophagia</taxon>
        <taxon>Chitinophagales</taxon>
        <taxon>Chitinophagaceae</taxon>
        <taxon>Chitinophaga</taxon>
    </lineage>
</organism>
<sequence length="271" mass="30695">MTDNTVTPWEKQFYDPALFDAAAGDAYSDEAEALYFKLIGNVPRKIIEFGCGTGRVILKLAAAGHLVTGVDISPTMLSHLEQKISHFPPDKRTRINTICAAGGEVELHDKFQIVMAVDDFLTHFLQEEELTGMLRQIASCLEPEGYFITDLRIRDAEKISRAQKKYPKDINTYGLVHGVQVGEEAFSAAMKYWEDYDATSNILCSHQIFDFIRQDGQVEKTVYKTLRQKLLTHRELTAMAEQAALSLHRFIPFDEKDNNAGIYMFQLKAYA</sequence>
<comment type="caution">
    <text evidence="3">The sequence shown here is derived from an EMBL/GenBank/DDBJ whole genome shotgun (WGS) entry which is preliminary data.</text>
</comment>
<evidence type="ECO:0000256" key="1">
    <source>
        <dbReference type="ARBA" id="ARBA00022679"/>
    </source>
</evidence>
<dbReference type="RefSeq" id="WP_264731628.1">
    <property type="nucleotide sequence ID" value="NZ_JAPDNR010000001.1"/>
</dbReference>
<dbReference type="CDD" id="cd02440">
    <property type="entry name" value="AdoMet_MTases"/>
    <property type="match status" value="1"/>
</dbReference>
<accession>A0ABT3IN11</accession>
<gene>
    <name evidence="3" type="ORF">OL497_15665</name>
</gene>
<dbReference type="PANTHER" id="PTHR43861">
    <property type="entry name" value="TRANS-ACONITATE 2-METHYLTRANSFERASE-RELATED"/>
    <property type="match status" value="1"/>
</dbReference>
<dbReference type="GO" id="GO:0032259">
    <property type="term" value="P:methylation"/>
    <property type="evidence" value="ECO:0007669"/>
    <property type="project" value="UniProtKB-KW"/>
</dbReference>
<dbReference type="InterPro" id="IPR029063">
    <property type="entry name" value="SAM-dependent_MTases_sf"/>
</dbReference>
<dbReference type="EMBL" id="JAPDNS010000001">
    <property type="protein sequence ID" value="MCW3485348.1"/>
    <property type="molecule type" value="Genomic_DNA"/>
</dbReference>
<dbReference type="GO" id="GO:0008168">
    <property type="term" value="F:methyltransferase activity"/>
    <property type="evidence" value="ECO:0007669"/>
    <property type="project" value="UniProtKB-KW"/>
</dbReference>
<reference evidence="3 4" key="1">
    <citation type="submission" date="2022-10" db="EMBL/GenBank/DDBJ databases">
        <title>Chitinophaga nivalis PC15 sp. nov., isolated from Pyeongchang county, South Korea.</title>
        <authorList>
            <person name="Trinh H.N."/>
        </authorList>
    </citation>
    <scope>NUCLEOTIDE SEQUENCE [LARGE SCALE GENOMIC DNA]</scope>
    <source>
        <strain evidence="3 4">PC14</strain>
    </source>
</reference>
<keyword evidence="4" id="KW-1185">Reference proteome</keyword>
<name>A0ABT3IN11_9BACT</name>
<keyword evidence="1" id="KW-0808">Transferase</keyword>
<dbReference type="Gene3D" id="3.40.50.150">
    <property type="entry name" value="Vaccinia Virus protein VP39"/>
    <property type="match status" value="1"/>
</dbReference>
<dbReference type="Gene3D" id="2.20.25.110">
    <property type="entry name" value="S-adenosyl-L-methionine-dependent methyltransferases"/>
    <property type="match status" value="1"/>
</dbReference>
<evidence type="ECO:0000313" key="3">
    <source>
        <dbReference type="EMBL" id="MCW3485348.1"/>
    </source>
</evidence>
<feature type="domain" description="Methyltransferase" evidence="2">
    <location>
        <begin position="46"/>
        <end position="145"/>
    </location>
</feature>
<dbReference type="SUPFAM" id="SSF53335">
    <property type="entry name" value="S-adenosyl-L-methionine-dependent methyltransferases"/>
    <property type="match status" value="1"/>
</dbReference>
<keyword evidence="3" id="KW-0489">Methyltransferase</keyword>
<evidence type="ECO:0000259" key="2">
    <source>
        <dbReference type="Pfam" id="PF13649"/>
    </source>
</evidence>